<dbReference type="AlphaFoldDB" id="A0A381YYB2"/>
<name>A0A381YYB2_9ZZZZ</name>
<dbReference type="Pfam" id="PF13489">
    <property type="entry name" value="Methyltransf_23"/>
    <property type="match status" value="1"/>
</dbReference>
<gene>
    <name evidence="1" type="ORF">METZ01_LOCUS134476</name>
</gene>
<organism evidence="1">
    <name type="scientific">marine metagenome</name>
    <dbReference type="NCBI Taxonomy" id="408172"/>
    <lineage>
        <taxon>unclassified sequences</taxon>
        <taxon>metagenomes</taxon>
        <taxon>ecological metagenomes</taxon>
    </lineage>
</organism>
<dbReference type="InterPro" id="IPR029063">
    <property type="entry name" value="SAM-dependent_MTases_sf"/>
</dbReference>
<sequence>MEKNQRKRFINVGCGTHPINGWINYDFNVFIFFAKVSILRKVLNRLKYIPDGYKEFMDQVIKENIHFANAGKHIPERDNSVNVIYSSHMLEHLDREETDVFLSESKRVLVSDGIIRIVVPDFEKLIENYQKNKNPQKFIDDSCLSGEKPKALLKKIQYLIQGHGWHFCMYNKTSIIALFKRHGFQNIRVIPAGETMIAFPEGLDLNVHENNSLYLEANI</sequence>
<dbReference type="Gene3D" id="3.40.50.150">
    <property type="entry name" value="Vaccinia Virus protein VP39"/>
    <property type="match status" value="1"/>
</dbReference>
<dbReference type="EMBL" id="UINC01019291">
    <property type="protein sequence ID" value="SVA81622.1"/>
    <property type="molecule type" value="Genomic_DNA"/>
</dbReference>
<accession>A0A381YYB2</accession>
<protein>
    <submittedName>
        <fullName evidence="1">Uncharacterized protein</fullName>
    </submittedName>
</protein>
<reference evidence="1" key="1">
    <citation type="submission" date="2018-05" db="EMBL/GenBank/DDBJ databases">
        <authorList>
            <person name="Lanie J.A."/>
            <person name="Ng W.-L."/>
            <person name="Kazmierczak K.M."/>
            <person name="Andrzejewski T.M."/>
            <person name="Davidsen T.M."/>
            <person name="Wayne K.J."/>
            <person name="Tettelin H."/>
            <person name="Glass J.I."/>
            <person name="Rusch D."/>
            <person name="Podicherti R."/>
            <person name="Tsui H.-C.T."/>
            <person name="Winkler M.E."/>
        </authorList>
    </citation>
    <scope>NUCLEOTIDE SEQUENCE</scope>
</reference>
<evidence type="ECO:0000313" key="1">
    <source>
        <dbReference type="EMBL" id="SVA81622.1"/>
    </source>
</evidence>
<dbReference type="SUPFAM" id="SSF53335">
    <property type="entry name" value="S-adenosyl-L-methionine-dependent methyltransferases"/>
    <property type="match status" value="1"/>
</dbReference>
<proteinExistence type="predicted"/>